<organism evidence="2 3">
    <name type="scientific">Sutterella megalosphaeroides</name>
    <dbReference type="NCBI Taxonomy" id="2494234"/>
    <lineage>
        <taxon>Bacteria</taxon>
        <taxon>Pseudomonadati</taxon>
        <taxon>Pseudomonadota</taxon>
        <taxon>Betaproteobacteria</taxon>
        <taxon>Burkholderiales</taxon>
        <taxon>Sutterellaceae</taxon>
        <taxon>Sutterella</taxon>
    </lineage>
</organism>
<keyword evidence="1" id="KW-0812">Transmembrane</keyword>
<feature type="transmembrane region" description="Helical" evidence="1">
    <location>
        <begin position="228"/>
        <end position="255"/>
    </location>
</feature>
<dbReference type="RefSeq" id="WP_120177622.1">
    <property type="nucleotide sequence ID" value="NZ_AP018786.1"/>
</dbReference>
<keyword evidence="1" id="KW-0472">Membrane</keyword>
<keyword evidence="1" id="KW-1133">Transmembrane helix</keyword>
<feature type="transmembrane region" description="Helical" evidence="1">
    <location>
        <begin position="370"/>
        <end position="394"/>
    </location>
</feature>
<gene>
    <name evidence="2" type="ORF">SUTMEG_19650</name>
</gene>
<feature type="transmembrane region" description="Helical" evidence="1">
    <location>
        <begin position="32"/>
        <end position="48"/>
    </location>
</feature>
<name>A0A2Z6ICB4_9BURK</name>
<dbReference type="AlphaFoldDB" id="A0A2Z6ICB4"/>
<dbReference type="CDD" id="cd21416">
    <property type="entry name" value="HDC_protein"/>
    <property type="match status" value="1"/>
</dbReference>
<dbReference type="OrthoDB" id="3243277at2"/>
<dbReference type="Proteomes" id="UP000271003">
    <property type="component" value="Chromosome"/>
</dbReference>
<feature type="transmembrane region" description="Helical" evidence="1">
    <location>
        <begin position="145"/>
        <end position="168"/>
    </location>
</feature>
<dbReference type="InterPro" id="IPR049576">
    <property type="entry name" value="HDC-like"/>
</dbReference>
<dbReference type="EMBL" id="AP018786">
    <property type="protein sequence ID" value="BBF24074.1"/>
    <property type="molecule type" value="Genomic_DNA"/>
</dbReference>
<feature type="transmembrane region" description="Helical" evidence="1">
    <location>
        <begin position="326"/>
        <end position="349"/>
    </location>
</feature>
<evidence type="ECO:0000313" key="3">
    <source>
        <dbReference type="Proteomes" id="UP000271003"/>
    </source>
</evidence>
<feature type="transmembrane region" description="Helical" evidence="1">
    <location>
        <begin position="294"/>
        <end position="320"/>
    </location>
</feature>
<feature type="transmembrane region" description="Helical" evidence="1">
    <location>
        <begin position="114"/>
        <end position="133"/>
    </location>
</feature>
<sequence length="397" mass="42895">MYNFMAAFIICGIVVIIGEVVAKLTRAWVPSVFVSAVVLLLGYWTILPKELVTEAHLMPFANTVAMFLIITHMGTMISLEALLAQWKTVILCVCGLAGMCAVAYFVCPLFMDRALVIAGLPPLTGGIVAATMMQQAAQEAGLTTAAVFAISMYCIQGFAGYPLTAVCLKREGARLLAEYRSGRVKADVAEEETDIKAVTKLPEEQKHAILHLPDEWNSPIVMLVKLGFVAWLAMLAGGVTGISGAIWCLVLGVLFCRLGFLEPNILTKANSYQIMLFALMMFIFDGLKDCTPEMLVAIIGPMVTLIVFGILGMAVVAWIVARALGIPVWLGYANCLTALYGFPFNAIITESMCAEMAATEDEREYLMSKIFPPMIVGGFATVTITSVVIAGIFAKML</sequence>
<evidence type="ECO:0000256" key="1">
    <source>
        <dbReference type="SAM" id="Phobius"/>
    </source>
</evidence>
<protein>
    <submittedName>
        <fullName evidence="2">Membrane protein</fullName>
    </submittedName>
</protein>
<dbReference type="KEGG" id="sutt:SUTMEG_19650"/>
<feature type="transmembrane region" description="Helical" evidence="1">
    <location>
        <begin position="270"/>
        <end position="287"/>
    </location>
</feature>
<accession>A0A2Z6ICB4</accession>
<proteinExistence type="predicted"/>
<feature type="transmembrane region" description="Helical" evidence="1">
    <location>
        <begin position="60"/>
        <end position="82"/>
    </location>
</feature>
<reference evidence="2 3" key="1">
    <citation type="journal article" date="2018" name="Int. J. Syst. Evol. Microbiol.">
        <title>Mesosutterella multiformis gen. nov., sp. nov., a member of the family Sutterellaceae and Sutterella megalosphaeroides sp. nov., isolated from human faeces.</title>
        <authorList>
            <person name="Sakamoto M."/>
            <person name="Ikeyama N."/>
            <person name="Kunihiro T."/>
            <person name="Iino T."/>
            <person name="Yuki M."/>
            <person name="Ohkuma M."/>
        </authorList>
    </citation>
    <scope>NUCLEOTIDE SEQUENCE [LARGE SCALE GENOMIC DNA]</scope>
    <source>
        <strain evidence="2 3">6FBBBH3</strain>
    </source>
</reference>
<evidence type="ECO:0000313" key="2">
    <source>
        <dbReference type="EMBL" id="BBF24074.1"/>
    </source>
</evidence>
<keyword evidence="3" id="KW-1185">Reference proteome</keyword>
<feature type="transmembrane region" description="Helical" evidence="1">
    <location>
        <begin position="88"/>
        <end position="107"/>
    </location>
</feature>